<reference evidence="1" key="2">
    <citation type="submission" date="2021-04" db="EMBL/GenBank/DDBJ databases">
        <authorList>
            <person name="Gilroy R."/>
        </authorList>
    </citation>
    <scope>NUCLEOTIDE SEQUENCE</scope>
    <source>
        <strain evidence="1">CHK196-3914</strain>
    </source>
</reference>
<reference evidence="1" key="1">
    <citation type="journal article" date="2021" name="PeerJ">
        <title>Extensive microbial diversity within the chicken gut microbiome revealed by metagenomics and culture.</title>
        <authorList>
            <person name="Gilroy R."/>
            <person name="Ravi A."/>
            <person name="Getino M."/>
            <person name="Pursley I."/>
            <person name="Horton D.L."/>
            <person name="Alikhan N.F."/>
            <person name="Baker D."/>
            <person name="Gharbi K."/>
            <person name="Hall N."/>
            <person name="Watson M."/>
            <person name="Adriaenssens E.M."/>
            <person name="Foster-Nyarko E."/>
            <person name="Jarju S."/>
            <person name="Secka A."/>
            <person name="Antonio M."/>
            <person name="Oren A."/>
            <person name="Chaudhuri R.R."/>
            <person name="La Ragione R."/>
            <person name="Hildebrand F."/>
            <person name="Pallen M.J."/>
        </authorList>
    </citation>
    <scope>NUCLEOTIDE SEQUENCE</scope>
    <source>
        <strain evidence="1">CHK196-3914</strain>
    </source>
</reference>
<organism evidence="1 2">
    <name type="scientific">Candidatus Mediterraneibacter stercoravium</name>
    <dbReference type="NCBI Taxonomy" id="2838685"/>
    <lineage>
        <taxon>Bacteria</taxon>
        <taxon>Bacillati</taxon>
        <taxon>Bacillota</taxon>
        <taxon>Clostridia</taxon>
        <taxon>Lachnospirales</taxon>
        <taxon>Lachnospiraceae</taxon>
        <taxon>Mediterraneibacter</taxon>
    </lineage>
</organism>
<comment type="caution">
    <text evidence="1">The sequence shown here is derived from an EMBL/GenBank/DDBJ whole genome shotgun (WGS) entry which is preliminary data.</text>
</comment>
<dbReference type="EMBL" id="DXAY01000253">
    <property type="protein sequence ID" value="HIZ75689.1"/>
    <property type="molecule type" value="Genomic_DNA"/>
</dbReference>
<evidence type="ECO:0000313" key="2">
    <source>
        <dbReference type="Proteomes" id="UP000824116"/>
    </source>
</evidence>
<gene>
    <name evidence="1" type="ORF">H9723_10710</name>
</gene>
<accession>A0A9D2G9M5</accession>
<name>A0A9D2G9M5_9FIRM</name>
<dbReference type="AlphaFoldDB" id="A0A9D2G9M5"/>
<proteinExistence type="predicted"/>
<dbReference type="InterPro" id="IPR019908">
    <property type="entry name" value="Toxin_RalR"/>
</dbReference>
<sequence>MSEIKLKPCPFCGGEAKMKHGYPGQQRKGIRQSVVQCKKCGCRTVTYRQAAYQPWKEVDEQAAEAWNRRASDD</sequence>
<dbReference type="Proteomes" id="UP000824116">
    <property type="component" value="Unassembled WGS sequence"/>
</dbReference>
<protein>
    <submittedName>
        <fullName evidence="1">Lar family restriction alleviation protein</fullName>
    </submittedName>
</protein>
<dbReference type="NCBIfam" id="TIGR03655">
    <property type="entry name" value="anti_R_Lar"/>
    <property type="match status" value="1"/>
</dbReference>
<evidence type="ECO:0000313" key="1">
    <source>
        <dbReference type="EMBL" id="HIZ75689.1"/>
    </source>
</evidence>
<dbReference type="Pfam" id="PF14354">
    <property type="entry name" value="Lar_restr_allev"/>
    <property type="match status" value="1"/>
</dbReference>